<dbReference type="Pfam" id="PF12146">
    <property type="entry name" value="Hydrolase_4"/>
    <property type="match status" value="1"/>
</dbReference>
<dbReference type="EMBL" id="JAPFFF010000003">
    <property type="protein sequence ID" value="KAK8893776.1"/>
    <property type="molecule type" value="Genomic_DNA"/>
</dbReference>
<proteinExistence type="predicted"/>
<dbReference type="PANTHER" id="PTHR43358:SF4">
    <property type="entry name" value="ALPHA_BETA HYDROLASE FOLD-1 DOMAIN-CONTAINING PROTEIN"/>
    <property type="match status" value="1"/>
</dbReference>
<sequence length="392" mass="44312">MSLKSHIRSDIPISEQAINAIIRPPRKVYDNAAIPMTLKVDNSETFIRYPVTFRNNRNQNIVGSIYHSSNHSPMNGGPCVIYLHGNASSQLEGQFLVPNICKYGIFVFCFDFCGCGNSDGKYISLGYFEKQDTEFLINVLHKMFNMGPFIVWGRSMGAATALLVQSPYVAGRISDSSFTSVHDMCSAIAQSMNFPSIFVPTVIWYLKKKVLSAANFNFEKVEPISIDNSNVPNLMPNGEVPAVFGHAEHDQFIPYSQCTRLFQHYASKSKFIMNLEGGHNSRRDDDWIRLGVSFILDQLHIKVPKIEICACRNPQDATVFHFSDFKDMVEMSVPNKGDLPTGEIIHEYIQAKDSTQKEPAKEEEENLEEVYNNDDSENHNDNMVLYYNGSNK</sequence>
<evidence type="ECO:0000256" key="1">
    <source>
        <dbReference type="SAM" id="MobiDB-lite"/>
    </source>
</evidence>
<feature type="region of interest" description="Disordered" evidence="1">
    <location>
        <begin position="352"/>
        <end position="392"/>
    </location>
</feature>
<evidence type="ECO:0000259" key="2">
    <source>
        <dbReference type="Pfam" id="PF12146"/>
    </source>
</evidence>
<evidence type="ECO:0000313" key="3">
    <source>
        <dbReference type="EMBL" id="KAK8893776.1"/>
    </source>
</evidence>
<evidence type="ECO:0000313" key="4">
    <source>
        <dbReference type="Proteomes" id="UP001470230"/>
    </source>
</evidence>
<gene>
    <name evidence="3" type="ORF">M9Y10_022205</name>
</gene>
<dbReference type="InterPro" id="IPR022742">
    <property type="entry name" value="Hydrolase_4"/>
</dbReference>
<name>A0ABR2KSJ6_9EUKA</name>
<dbReference type="InterPro" id="IPR052920">
    <property type="entry name" value="DNA-binding_regulatory"/>
</dbReference>
<comment type="caution">
    <text evidence="3">The sequence shown here is derived from an EMBL/GenBank/DDBJ whole genome shotgun (WGS) entry which is preliminary data.</text>
</comment>
<dbReference type="Proteomes" id="UP001470230">
    <property type="component" value="Unassembled WGS sequence"/>
</dbReference>
<dbReference type="SUPFAM" id="SSF53474">
    <property type="entry name" value="alpha/beta-Hydrolases"/>
    <property type="match status" value="1"/>
</dbReference>
<dbReference type="InterPro" id="IPR029058">
    <property type="entry name" value="AB_hydrolase_fold"/>
</dbReference>
<protein>
    <recommendedName>
        <fullName evidence="2">Serine aminopeptidase S33 domain-containing protein</fullName>
    </recommendedName>
</protein>
<dbReference type="Gene3D" id="3.40.50.1820">
    <property type="entry name" value="alpha/beta hydrolase"/>
    <property type="match status" value="1"/>
</dbReference>
<accession>A0ABR2KSJ6</accession>
<keyword evidence="4" id="KW-1185">Reference proteome</keyword>
<feature type="domain" description="Serine aminopeptidase S33" evidence="2">
    <location>
        <begin position="79"/>
        <end position="165"/>
    </location>
</feature>
<feature type="compositionally biased region" description="Acidic residues" evidence="1">
    <location>
        <begin position="361"/>
        <end position="375"/>
    </location>
</feature>
<reference evidence="3 4" key="1">
    <citation type="submission" date="2024-04" db="EMBL/GenBank/DDBJ databases">
        <title>Tritrichomonas musculus Genome.</title>
        <authorList>
            <person name="Alves-Ferreira E."/>
            <person name="Grigg M."/>
            <person name="Lorenzi H."/>
            <person name="Galac M."/>
        </authorList>
    </citation>
    <scope>NUCLEOTIDE SEQUENCE [LARGE SCALE GENOMIC DNA]</scope>
    <source>
        <strain evidence="3 4">EAF2021</strain>
    </source>
</reference>
<organism evidence="3 4">
    <name type="scientific">Tritrichomonas musculus</name>
    <dbReference type="NCBI Taxonomy" id="1915356"/>
    <lineage>
        <taxon>Eukaryota</taxon>
        <taxon>Metamonada</taxon>
        <taxon>Parabasalia</taxon>
        <taxon>Tritrichomonadida</taxon>
        <taxon>Tritrichomonadidae</taxon>
        <taxon>Tritrichomonas</taxon>
    </lineage>
</organism>
<dbReference type="PANTHER" id="PTHR43358">
    <property type="entry name" value="ALPHA/BETA-HYDROLASE"/>
    <property type="match status" value="1"/>
</dbReference>